<protein>
    <submittedName>
        <fullName evidence="4">AAA family ATPase</fullName>
    </submittedName>
</protein>
<evidence type="ECO:0000256" key="1">
    <source>
        <dbReference type="ARBA" id="ARBA00022741"/>
    </source>
</evidence>
<sequence>MREIRVLPGREREQNELSRVLNEARAGHGGGILLWGEPGIGKSALLRDAEQRATEFRVLASRGNSAESEVDFAALRELLGLLADRVPALPGPQARALAAALGRGLGPADRFLVGAALVTLLAAVAAEQPVLLIVDDAQWADLATARALTFALRRLGADRVVLLAAVRDCPAGAVWQSLRVLPVAPLTDAQARHLLSRRSGGVGAPRAARMLRLADGNPLALREFPVDTEDGAGIAWGPAPFGPRMRAAFADRLAALDPAVRTLLTVVAAEDRGTLGAVTTAAAELGVTPAHWEAALEAGLLTVTDGRVDMRHRLLCGAAYDAAPPAERRAVHLALAAALRGGETSELYAWHLAAGLDTPNPELAQALADGADRVHHRNGPLAAAAVLRRAAAITADPGTAGVRLATAARFAWEGGDIESARRLLTLAETRTPPPAIVLAAPGLPGLLELVAGDPARAHTLLLRDAAVIAQTPVPAAGASVDSPPHQRISKFAITSSEVAGARANSLRRGRGDDIAAGLRLLAGRAVWALGQAPDLPMDGQLEAVTAEPSPILSAQLLPGAEQLLEWGLADQAVEPYLAVAGGLRATGDRAAAIGVLPQLATLQLATGQWEAGEVTLAEAFELASGAGADNILAQCWNLRARLSAQRGDADLVTDSVDRALALSRPHSVPLLVGSAYWHHGFHALTAGDAEAAYRRLRALSQPGHEAAHPTLARLATLDLVEAACRVGRFDEATAHAERIVAWARRSRARWALAAAYSCRALLSEEDRAEHYYRRAVAAGDARHTSFGRARSQLLYGKWLRRVRRRRDAAEQLRPAADAFELIGAAAWAARTRTELDLTGTGAKPAGTGSTPLTVQESQVARLAAQGLTNREIGAELFLSPRTVGHHMSRILEKLGLTGRSELRGIDFDNGMRLTLPSA</sequence>
<dbReference type="InterPro" id="IPR036388">
    <property type="entry name" value="WH-like_DNA-bd_sf"/>
</dbReference>
<feature type="domain" description="HTH luxR-type" evidence="3">
    <location>
        <begin position="845"/>
        <end position="910"/>
    </location>
</feature>
<gene>
    <name evidence="4" type="ORF">KHQ06_12985</name>
</gene>
<keyword evidence="5" id="KW-1185">Reference proteome</keyword>
<dbReference type="PRINTS" id="PR00038">
    <property type="entry name" value="HTHLUXR"/>
</dbReference>
<dbReference type="Gene3D" id="1.25.40.10">
    <property type="entry name" value="Tetratricopeptide repeat domain"/>
    <property type="match status" value="1"/>
</dbReference>
<dbReference type="InterPro" id="IPR041664">
    <property type="entry name" value="AAA_16"/>
</dbReference>
<dbReference type="InterPro" id="IPR000792">
    <property type="entry name" value="Tscrpt_reg_LuxR_C"/>
</dbReference>
<accession>A0ABX8CUT6</accession>
<dbReference type="CDD" id="cd06170">
    <property type="entry name" value="LuxR_C_like"/>
    <property type="match status" value="1"/>
</dbReference>
<dbReference type="SUPFAM" id="SSF52540">
    <property type="entry name" value="P-loop containing nucleoside triphosphate hydrolases"/>
    <property type="match status" value="1"/>
</dbReference>
<keyword evidence="2" id="KW-0067">ATP-binding</keyword>
<organism evidence="4 5">
    <name type="scientific">Nocardia tengchongensis</name>
    <dbReference type="NCBI Taxonomy" id="2055889"/>
    <lineage>
        <taxon>Bacteria</taxon>
        <taxon>Bacillati</taxon>
        <taxon>Actinomycetota</taxon>
        <taxon>Actinomycetes</taxon>
        <taxon>Mycobacteriales</taxon>
        <taxon>Nocardiaceae</taxon>
        <taxon>Nocardia</taxon>
    </lineage>
</organism>
<dbReference type="InterPro" id="IPR027417">
    <property type="entry name" value="P-loop_NTPase"/>
</dbReference>
<keyword evidence="1" id="KW-0547">Nucleotide-binding</keyword>
<evidence type="ECO:0000259" key="3">
    <source>
        <dbReference type="PROSITE" id="PS50043"/>
    </source>
</evidence>
<dbReference type="Pfam" id="PF13191">
    <property type="entry name" value="AAA_16"/>
    <property type="match status" value="1"/>
</dbReference>
<reference evidence="4 5" key="1">
    <citation type="submission" date="2021-04" db="EMBL/GenBank/DDBJ databases">
        <title>Nocardia tengchongensis.</title>
        <authorList>
            <person name="Zhuang k."/>
            <person name="Ran Y."/>
            <person name="Li W."/>
        </authorList>
    </citation>
    <scope>NUCLEOTIDE SEQUENCE [LARGE SCALE GENOMIC DNA]</scope>
    <source>
        <strain evidence="4 5">CFH S0057</strain>
    </source>
</reference>
<dbReference type="Proteomes" id="UP000683310">
    <property type="component" value="Chromosome"/>
</dbReference>
<proteinExistence type="predicted"/>
<dbReference type="SMART" id="SM00421">
    <property type="entry name" value="HTH_LUXR"/>
    <property type="match status" value="1"/>
</dbReference>
<dbReference type="PROSITE" id="PS50043">
    <property type="entry name" value="HTH_LUXR_2"/>
    <property type="match status" value="1"/>
</dbReference>
<dbReference type="SUPFAM" id="SSF48452">
    <property type="entry name" value="TPR-like"/>
    <property type="match status" value="1"/>
</dbReference>
<evidence type="ECO:0000256" key="2">
    <source>
        <dbReference type="ARBA" id="ARBA00022840"/>
    </source>
</evidence>
<dbReference type="PROSITE" id="PS00622">
    <property type="entry name" value="HTH_LUXR_1"/>
    <property type="match status" value="1"/>
</dbReference>
<evidence type="ECO:0000313" key="4">
    <source>
        <dbReference type="EMBL" id="QVI23673.1"/>
    </source>
</evidence>
<dbReference type="Pfam" id="PF00196">
    <property type="entry name" value="GerE"/>
    <property type="match status" value="1"/>
</dbReference>
<dbReference type="InterPro" id="IPR016032">
    <property type="entry name" value="Sig_transdc_resp-reg_C-effctor"/>
</dbReference>
<evidence type="ECO:0000313" key="5">
    <source>
        <dbReference type="Proteomes" id="UP000683310"/>
    </source>
</evidence>
<dbReference type="PANTHER" id="PTHR16305:SF35">
    <property type="entry name" value="TRANSCRIPTIONAL ACTIVATOR DOMAIN"/>
    <property type="match status" value="1"/>
</dbReference>
<dbReference type="SUPFAM" id="SSF46894">
    <property type="entry name" value="C-terminal effector domain of the bipartite response regulators"/>
    <property type="match status" value="1"/>
</dbReference>
<dbReference type="Gene3D" id="3.40.50.300">
    <property type="entry name" value="P-loop containing nucleotide triphosphate hydrolases"/>
    <property type="match status" value="1"/>
</dbReference>
<dbReference type="EMBL" id="CP074371">
    <property type="protein sequence ID" value="QVI23673.1"/>
    <property type="molecule type" value="Genomic_DNA"/>
</dbReference>
<name>A0ABX8CUT6_9NOCA</name>
<dbReference type="Gene3D" id="1.10.10.10">
    <property type="entry name" value="Winged helix-like DNA-binding domain superfamily/Winged helix DNA-binding domain"/>
    <property type="match status" value="1"/>
</dbReference>
<dbReference type="InterPro" id="IPR011990">
    <property type="entry name" value="TPR-like_helical_dom_sf"/>
</dbReference>
<dbReference type="PANTHER" id="PTHR16305">
    <property type="entry name" value="TESTICULAR SOLUBLE ADENYLYL CYCLASE"/>
    <property type="match status" value="1"/>
</dbReference>